<dbReference type="EMBL" id="JARKIE010000028">
    <property type="protein sequence ID" value="KAJ7697794.1"/>
    <property type="molecule type" value="Genomic_DNA"/>
</dbReference>
<evidence type="ECO:0000313" key="2">
    <source>
        <dbReference type="EMBL" id="KAJ7697794.1"/>
    </source>
</evidence>
<dbReference type="InterPro" id="IPR027417">
    <property type="entry name" value="P-loop_NTPase"/>
</dbReference>
<dbReference type="InterPro" id="IPR011990">
    <property type="entry name" value="TPR-like_helical_dom_sf"/>
</dbReference>
<keyword evidence="2" id="KW-0378">Hydrolase</keyword>
<dbReference type="Gene3D" id="3.40.50.300">
    <property type="entry name" value="P-loop containing nucleotide triphosphate hydrolases"/>
    <property type="match status" value="1"/>
</dbReference>
<feature type="domain" description="DUF7779" evidence="1">
    <location>
        <begin position="238"/>
        <end position="347"/>
    </location>
</feature>
<dbReference type="Pfam" id="PF25000">
    <property type="entry name" value="DUF7779"/>
    <property type="match status" value="1"/>
</dbReference>
<accession>A0AAD7GPG8</accession>
<protein>
    <submittedName>
        <fullName evidence="2">P-loop containing nucleoside triphosphate hydrolase protein</fullName>
    </submittedName>
</protein>
<keyword evidence="3" id="KW-1185">Reference proteome</keyword>
<reference evidence="2" key="1">
    <citation type="submission" date="2023-03" db="EMBL/GenBank/DDBJ databases">
        <title>Massive genome expansion in bonnet fungi (Mycena s.s.) driven by repeated elements and novel gene families across ecological guilds.</title>
        <authorList>
            <consortium name="Lawrence Berkeley National Laboratory"/>
            <person name="Harder C.B."/>
            <person name="Miyauchi S."/>
            <person name="Viragh M."/>
            <person name="Kuo A."/>
            <person name="Thoen E."/>
            <person name="Andreopoulos B."/>
            <person name="Lu D."/>
            <person name="Skrede I."/>
            <person name="Drula E."/>
            <person name="Henrissat B."/>
            <person name="Morin E."/>
            <person name="Kohler A."/>
            <person name="Barry K."/>
            <person name="LaButti K."/>
            <person name="Morin E."/>
            <person name="Salamov A."/>
            <person name="Lipzen A."/>
            <person name="Mereny Z."/>
            <person name="Hegedus B."/>
            <person name="Baldrian P."/>
            <person name="Stursova M."/>
            <person name="Weitz H."/>
            <person name="Taylor A."/>
            <person name="Grigoriev I.V."/>
            <person name="Nagy L.G."/>
            <person name="Martin F."/>
            <person name="Kauserud H."/>
        </authorList>
    </citation>
    <scope>NUCLEOTIDE SEQUENCE</scope>
    <source>
        <strain evidence="2">CBHHK067</strain>
    </source>
</reference>
<feature type="non-terminal residue" evidence="2">
    <location>
        <position position="1"/>
    </location>
</feature>
<dbReference type="PANTHER" id="PTHR46082:SF11">
    <property type="entry name" value="AAA+ ATPASE DOMAIN-CONTAINING PROTEIN-RELATED"/>
    <property type="match status" value="1"/>
</dbReference>
<dbReference type="SUPFAM" id="SSF52540">
    <property type="entry name" value="P-loop containing nucleoside triphosphate hydrolases"/>
    <property type="match status" value="1"/>
</dbReference>
<gene>
    <name evidence="2" type="ORF">B0H17DRAFT_837486</name>
</gene>
<dbReference type="GO" id="GO:0043531">
    <property type="term" value="F:ADP binding"/>
    <property type="evidence" value="ECO:0007669"/>
    <property type="project" value="InterPro"/>
</dbReference>
<dbReference type="InterPro" id="IPR053137">
    <property type="entry name" value="NLR-like"/>
</dbReference>
<name>A0AAD7GPG8_MYCRO</name>
<feature type="non-terminal residue" evidence="2">
    <location>
        <position position="590"/>
    </location>
</feature>
<dbReference type="Pfam" id="PF13374">
    <property type="entry name" value="TPR_10"/>
    <property type="match status" value="3"/>
</dbReference>
<dbReference type="AlphaFoldDB" id="A0AAD7GPG8"/>
<comment type="caution">
    <text evidence="2">The sequence shown here is derived from an EMBL/GenBank/DDBJ whole genome shotgun (WGS) entry which is preliminary data.</text>
</comment>
<dbReference type="Proteomes" id="UP001221757">
    <property type="component" value="Unassembled WGS sequence"/>
</dbReference>
<dbReference type="Gene3D" id="1.25.40.10">
    <property type="entry name" value="Tetratricopeptide repeat domain"/>
    <property type="match status" value="1"/>
</dbReference>
<dbReference type="InterPro" id="IPR056681">
    <property type="entry name" value="DUF7779"/>
</dbReference>
<proteinExistence type="predicted"/>
<evidence type="ECO:0000259" key="1">
    <source>
        <dbReference type="Pfam" id="PF25000"/>
    </source>
</evidence>
<organism evidence="2 3">
    <name type="scientific">Mycena rosella</name>
    <name type="common">Pink bonnet</name>
    <name type="synonym">Agaricus rosellus</name>
    <dbReference type="NCBI Taxonomy" id="1033263"/>
    <lineage>
        <taxon>Eukaryota</taxon>
        <taxon>Fungi</taxon>
        <taxon>Dikarya</taxon>
        <taxon>Basidiomycota</taxon>
        <taxon>Agaricomycotina</taxon>
        <taxon>Agaricomycetes</taxon>
        <taxon>Agaricomycetidae</taxon>
        <taxon>Agaricales</taxon>
        <taxon>Marasmiineae</taxon>
        <taxon>Mycenaceae</taxon>
        <taxon>Mycena</taxon>
    </lineage>
</organism>
<sequence>CPPPTVRFTGRGDILDEMSQYFNTYGDQRHIFLLHGLGGTGKSQIAFKFIEQSKSRFSEVYFVDSSSEQTIENDLATIALAKKFGKDFEVTLRWLAQQQTEWLILFNNADDINLNLGRYFPAGSHGNILITSRNPDLGQHAYREYKVDRMQLEEAIDLLLSAARHDVSVPENRQIGRQLRLHCLPLAVAQAGAYISSSRALARYLELYETTTKRIQLLNQRPPQSDYKWSVYTTWQISFEKLSPQAAELLQLCSFIHHDGITEQIFQEAASYQLQEHGPTEIELQEPLRLLATFRDSVSNWDSMKFMPLTNELGRYSLIEFQATSRYITFSIHPLVHEWSRTSVNSEATLELCMHRLLGMSISSPTANFQFKHQIFPHLDALSFVNTSANRQANVVDIAFADQWLWVYYEEGKYSTLHAKDLETQVLEKRIKILGEDHPDTLISMSNLAIGYSRLGEFQRSKDLGTQVLEKRTTILGEDHPDTLWSMANLAVRYSQLGEFHRAKELETQVLEKRTKILGEDHPDTLWSMANLAVYHSQLGDFCPAKELETTVLKKRTETLGEDHPGTLKSMGNLAMTYTHLGHLTSAQQL</sequence>
<dbReference type="SUPFAM" id="SSF48452">
    <property type="entry name" value="TPR-like"/>
    <property type="match status" value="1"/>
</dbReference>
<dbReference type="PANTHER" id="PTHR46082">
    <property type="entry name" value="ATP/GTP-BINDING PROTEIN-RELATED"/>
    <property type="match status" value="1"/>
</dbReference>
<evidence type="ECO:0000313" key="3">
    <source>
        <dbReference type="Proteomes" id="UP001221757"/>
    </source>
</evidence>
<dbReference type="GO" id="GO:0016787">
    <property type="term" value="F:hydrolase activity"/>
    <property type="evidence" value="ECO:0007669"/>
    <property type="project" value="UniProtKB-KW"/>
</dbReference>